<sequence>MPQKPSDLLIARDKRLLNSHIRNGVAMQQYISMYTSWPSGLASLLKAGFEKSRQAFEWAGAADCVESVQLLLATKGSFLGEDAMVQVGFNSDPHIMELRKL</sequence>
<dbReference type="OrthoDB" id="1577640at2759"/>
<evidence type="ECO:0000313" key="1">
    <source>
        <dbReference type="EMBL" id="KAJ5102087.1"/>
    </source>
</evidence>
<dbReference type="EMBL" id="JAPMSZ010000005">
    <property type="protein sequence ID" value="KAJ5102087.1"/>
    <property type="molecule type" value="Genomic_DNA"/>
</dbReference>
<name>A0A9W9FKZ2_9EURO</name>
<protein>
    <submittedName>
        <fullName evidence="1">Uncharacterized protein</fullName>
    </submittedName>
</protein>
<dbReference type="Proteomes" id="UP001141434">
    <property type="component" value="Unassembled WGS sequence"/>
</dbReference>
<keyword evidence="2" id="KW-1185">Reference proteome</keyword>
<dbReference type="GeneID" id="81394059"/>
<reference evidence="1" key="1">
    <citation type="submission" date="2022-11" db="EMBL/GenBank/DDBJ databases">
        <authorList>
            <person name="Petersen C."/>
        </authorList>
    </citation>
    <scope>NUCLEOTIDE SEQUENCE</scope>
    <source>
        <strain evidence="1">IBT 34128</strain>
    </source>
</reference>
<evidence type="ECO:0000313" key="2">
    <source>
        <dbReference type="Proteomes" id="UP001141434"/>
    </source>
</evidence>
<reference evidence="1" key="2">
    <citation type="journal article" date="2023" name="IMA Fungus">
        <title>Comparative genomic study of the Penicillium genus elucidates a diverse pangenome and 15 lateral gene transfer events.</title>
        <authorList>
            <person name="Petersen C."/>
            <person name="Sorensen T."/>
            <person name="Nielsen M.R."/>
            <person name="Sondergaard T.E."/>
            <person name="Sorensen J.L."/>
            <person name="Fitzpatrick D.A."/>
            <person name="Frisvad J.C."/>
            <person name="Nielsen K.L."/>
        </authorList>
    </citation>
    <scope>NUCLEOTIDE SEQUENCE</scope>
    <source>
        <strain evidence="1">IBT 34128</strain>
    </source>
</reference>
<accession>A0A9W9FKZ2</accession>
<proteinExistence type="predicted"/>
<comment type="caution">
    <text evidence="1">The sequence shown here is derived from an EMBL/GenBank/DDBJ whole genome shotgun (WGS) entry which is preliminary data.</text>
</comment>
<organism evidence="1 2">
    <name type="scientific">Penicillium alfredii</name>
    <dbReference type="NCBI Taxonomy" id="1506179"/>
    <lineage>
        <taxon>Eukaryota</taxon>
        <taxon>Fungi</taxon>
        <taxon>Dikarya</taxon>
        <taxon>Ascomycota</taxon>
        <taxon>Pezizomycotina</taxon>
        <taxon>Eurotiomycetes</taxon>
        <taxon>Eurotiomycetidae</taxon>
        <taxon>Eurotiales</taxon>
        <taxon>Aspergillaceae</taxon>
        <taxon>Penicillium</taxon>
    </lineage>
</organism>
<dbReference type="RefSeq" id="XP_056512918.1">
    <property type="nucleotide sequence ID" value="XM_056654891.1"/>
</dbReference>
<dbReference type="AlphaFoldDB" id="A0A9W9FKZ2"/>
<gene>
    <name evidence="1" type="ORF">NUU61_004309</name>
</gene>